<name>A0A0E9RBS0_ANGAN</name>
<sequence length="38" mass="4092">MTQNVFYDVVMSCECDGGCKRVKGSSGLLHAQTALVNE</sequence>
<dbReference type="EMBL" id="GBXM01082652">
    <property type="protein sequence ID" value="JAH25925.1"/>
    <property type="molecule type" value="Transcribed_RNA"/>
</dbReference>
<protein>
    <submittedName>
        <fullName evidence="1">Uncharacterized protein</fullName>
    </submittedName>
</protein>
<reference evidence="1" key="2">
    <citation type="journal article" date="2015" name="Fish Shellfish Immunol.">
        <title>Early steps in the European eel (Anguilla anguilla)-Vibrio vulnificus interaction in the gills: Role of the RtxA13 toxin.</title>
        <authorList>
            <person name="Callol A."/>
            <person name="Pajuelo D."/>
            <person name="Ebbesson L."/>
            <person name="Teles M."/>
            <person name="MacKenzie S."/>
            <person name="Amaro C."/>
        </authorList>
    </citation>
    <scope>NUCLEOTIDE SEQUENCE</scope>
</reference>
<proteinExistence type="predicted"/>
<reference evidence="1" key="1">
    <citation type="submission" date="2014-11" db="EMBL/GenBank/DDBJ databases">
        <authorList>
            <person name="Amaro Gonzalez C."/>
        </authorList>
    </citation>
    <scope>NUCLEOTIDE SEQUENCE</scope>
</reference>
<organism evidence="1">
    <name type="scientific">Anguilla anguilla</name>
    <name type="common">European freshwater eel</name>
    <name type="synonym">Muraena anguilla</name>
    <dbReference type="NCBI Taxonomy" id="7936"/>
    <lineage>
        <taxon>Eukaryota</taxon>
        <taxon>Metazoa</taxon>
        <taxon>Chordata</taxon>
        <taxon>Craniata</taxon>
        <taxon>Vertebrata</taxon>
        <taxon>Euteleostomi</taxon>
        <taxon>Actinopterygii</taxon>
        <taxon>Neopterygii</taxon>
        <taxon>Teleostei</taxon>
        <taxon>Anguilliformes</taxon>
        <taxon>Anguillidae</taxon>
        <taxon>Anguilla</taxon>
    </lineage>
</organism>
<evidence type="ECO:0000313" key="1">
    <source>
        <dbReference type="EMBL" id="JAH25925.1"/>
    </source>
</evidence>
<dbReference type="AlphaFoldDB" id="A0A0E9RBS0"/>
<accession>A0A0E9RBS0</accession>